<dbReference type="AlphaFoldDB" id="A0A3P2AE74"/>
<name>A0A3P2AE74_9BACE</name>
<protein>
    <submittedName>
        <fullName evidence="1">DUF4249 domain-containing protein</fullName>
    </submittedName>
</protein>
<sequence length="313" mass="35528">MRRLAFIIPIFLLWGLTGCRREGDFKGVFPSPKLVVNSIINSDSTKFCIEVSSSLFALNEQPFHIAPDLRINKSGHNIPLQKRAMSSSRGEEFQYVGEMNPLNSGDKIVLFCSSDGYPQVQAEEIIPSLPTIVSVRGLWKLNKGEGKDQVDVRLTIRDSEREKNFYRIIVRTKLQFPHQPEEVFSVRDILIGSDPVLSIQGDLLKGTGYPPYVIFSDELIDGQQYELHFAYEDDCYEKYKGSPMYVPGTKYEAQVELQALSKSLYLYMHSLLLNRNNDAFSEPVKVYSNIVDGYGILGIFSPIKKEIEVNLPQ</sequence>
<evidence type="ECO:0000313" key="1">
    <source>
        <dbReference type="EMBL" id="RRD92470.1"/>
    </source>
</evidence>
<dbReference type="Pfam" id="PF14054">
    <property type="entry name" value="DUF4249"/>
    <property type="match status" value="1"/>
</dbReference>
<evidence type="ECO:0000313" key="2">
    <source>
        <dbReference type="Proteomes" id="UP000279562"/>
    </source>
</evidence>
<accession>A0A3P2AE74</accession>
<reference evidence="1 2" key="1">
    <citation type="submission" date="2018-11" db="EMBL/GenBank/DDBJ databases">
        <title>Genomes From Bacteria Associated with the Canine Oral Cavity: a Test Case for Automated Genome-Based Taxonomic Assignment.</title>
        <authorList>
            <person name="Coil D.A."/>
            <person name="Jospin G."/>
            <person name="Darling A.E."/>
            <person name="Wallis C."/>
            <person name="Davis I.J."/>
            <person name="Harris S."/>
            <person name="Eisen J.A."/>
            <person name="Holcombe L.J."/>
            <person name="O'Flynn C."/>
        </authorList>
    </citation>
    <scope>NUCLEOTIDE SEQUENCE [LARGE SCALE GENOMIC DNA]</scope>
    <source>
        <strain evidence="1 2">OH1047_COT-310</strain>
    </source>
</reference>
<dbReference type="InterPro" id="IPR025345">
    <property type="entry name" value="DUF4249"/>
</dbReference>
<dbReference type="Proteomes" id="UP000279562">
    <property type="component" value="Unassembled WGS sequence"/>
</dbReference>
<gene>
    <name evidence="1" type="ORF">EII33_03960</name>
</gene>
<dbReference type="EMBL" id="RQYF01000010">
    <property type="protein sequence ID" value="RRD92470.1"/>
    <property type="molecule type" value="Genomic_DNA"/>
</dbReference>
<dbReference type="RefSeq" id="WP_036846937.1">
    <property type="nucleotide sequence ID" value="NZ_RQYF01000010.1"/>
</dbReference>
<dbReference type="GeneID" id="57240154"/>
<comment type="caution">
    <text evidence="1">The sequence shown here is derived from an EMBL/GenBank/DDBJ whole genome shotgun (WGS) entry which is preliminary data.</text>
</comment>
<keyword evidence="2" id="KW-1185">Reference proteome</keyword>
<proteinExistence type="predicted"/>
<dbReference type="PROSITE" id="PS51257">
    <property type="entry name" value="PROKAR_LIPOPROTEIN"/>
    <property type="match status" value="1"/>
</dbReference>
<organism evidence="1 2">
    <name type="scientific">Prevotella heparinolytica</name>
    <dbReference type="NCBI Taxonomy" id="28113"/>
    <lineage>
        <taxon>Bacteria</taxon>
        <taxon>Pseudomonadati</taxon>
        <taxon>Bacteroidota</taxon>
        <taxon>Bacteroidia</taxon>
        <taxon>Bacteroidales</taxon>
        <taxon>Bacteroidaceae</taxon>
        <taxon>Bacteroides</taxon>
    </lineage>
</organism>